<proteinExistence type="predicted"/>
<sequence length="389" mass="44194">MKALKISLVLISSLLIFSFCSSKEKKELAVMAYYVPSKNYPLESIPFEKLTHIIFSFTEVIDNEMKFKNELSSQKLKDLVAYKKKHPHLKVMIACGGWGGCAGFSDMANNPKLRQKFVKSTIDFIKEYDLDGTDMDWEYPGMRGAGNTFRKEDTQNFTALMKELREGLDATGKDMTLTFASAGWERYYDHIETLEVMKYADYMNIMTYDLAGGGSLFTGHHTNLGAFTLNDLKGTPAYEAISNSKQKRNPKSAESIVEYCKNLGVKPEQIVIGGAFYGRGWKGVAPENNGLYQKNKGVWVGWAKYANIRDKYENKGGFVRYWDTIAKAPYLYNAKDSIFISYDDPESVKLKTKYVKKNDLGGIMFWQLTNDTQQKNSLLDAIHQEVVKN</sequence>
<dbReference type="CDD" id="cd06548">
    <property type="entry name" value="GH18_chitinase"/>
    <property type="match status" value="1"/>
</dbReference>
<gene>
    <name evidence="6" type="ORF">L3X37_02485</name>
</gene>
<dbReference type="Gene3D" id="3.20.20.80">
    <property type="entry name" value="Glycosidases"/>
    <property type="match status" value="1"/>
</dbReference>
<comment type="catalytic activity">
    <reaction evidence="1">
        <text>Random endo-hydrolysis of N-acetyl-beta-D-glucosaminide (1-&gt;4)-beta-linkages in chitin and chitodextrins.</text>
        <dbReference type="EC" id="3.2.1.14"/>
    </reaction>
</comment>
<keyword evidence="3" id="KW-0146">Chitin degradation</keyword>
<reference evidence="6" key="1">
    <citation type="submission" date="2022-01" db="EMBL/GenBank/DDBJ databases">
        <title>Draft genome sequence of Sabulilitoribacter arenilitoris KCTC 52401.</title>
        <authorList>
            <person name="Oh J.-S."/>
        </authorList>
    </citation>
    <scope>NUCLEOTIDE SEQUENCE</scope>
    <source>
        <strain evidence="6">HMF6543</strain>
    </source>
</reference>
<evidence type="ECO:0000313" key="6">
    <source>
        <dbReference type="EMBL" id="MCF7567233.1"/>
    </source>
</evidence>
<dbReference type="InterPro" id="IPR011583">
    <property type="entry name" value="Chitinase_II/V-like_cat"/>
</dbReference>
<keyword evidence="7" id="KW-1185">Reference proteome</keyword>
<dbReference type="AlphaFoldDB" id="A0AAE3JJP3"/>
<organism evidence="6 7">
    <name type="scientific">Wocania arenilitoris</name>
    <dbReference type="NCBI Taxonomy" id="2044858"/>
    <lineage>
        <taxon>Bacteria</taxon>
        <taxon>Pseudomonadati</taxon>
        <taxon>Bacteroidota</taxon>
        <taxon>Flavobacteriia</taxon>
        <taxon>Flavobacteriales</taxon>
        <taxon>Flavobacteriaceae</taxon>
        <taxon>Wocania</taxon>
    </lineage>
</organism>
<dbReference type="RefSeq" id="WP_237238594.1">
    <property type="nucleotide sequence ID" value="NZ_JAKKDU010000002.1"/>
</dbReference>
<keyword evidence="6" id="KW-0378">Hydrolase</keyword>
<dbReference type="EMBL" id="JAKKDU010000002">
    <property type="protein sequence ID" value="MCF7567233.1"/>
    <property type="molecule type" value="Genomic_DNA"/>
</dbReference>
<evidence type="ECO:0000256" key="3">
    <source>
        <dbReference type="ARBA" id="ARBA00023024"/>
    </source>
</evidence>
<name>A0AAE3JJP3_9FLAO</name>
<dbReference type="GO" id="GO:0006032">
    <property type="term" value="P:chitin catabolic process"/>
    <property type="evidence" value="ECO:0007669"/>
    <property type="project" value="UniProtKB-KW"/>
</dbReference>
<protein>
    <recommendedName>
        <fullName evidence="2">chitinase</fullName>
        <ecNumber evidence="2">3.2.1.14</ecNumber>
    </recommendedName>
</protein>
<evidence type="ECO:0000256" key="2">
    <source>
        <dbReference type="ARBA" id="ARBA00012729"/>
    </source>
</evidence>
<dbReference type="GO" id="GO:0008061">
    <property type="term" value="F:chitin binding"/>
    <property type="evidence" value="ECO:0007669"/>
    <property type="project" value="InterPro"/>
</dbReference>
<evidence type="ECO:0000313" key="7">
    <source>
        <dbReference type="Proteomes" id="UP001199795"/>
    </source>
</evidence>
<feature type="chain" id="PRO_5042200285" description="chitinase" evidence="4">
    <location>
        <begin position="23"/>
        <end position="389"/>
    </location>
</feature>
<dbReference type="Pfam" id="PF00704">
    <property type="entry name" value="Glyco_hydro_18"/>
    <property type="match status" value="1"/>
</dbReference>
<feature type="signal peptide" evidence="4">
    <location>
        <begin position="1"/>
        <end position="22"/>
    </location>
</feature>
<comment type="caution">
    <text evidence="6">The sequence shown here is derived from an EMBL/GenBank/DDBJ whole genome shotgun (WGS) entry which is preliminary data.</text>
</comment>
<dbReference type="SUPFAM" id="SSF54556">
    <property type="entry name" value="Chitinase insertion domain"/>
    <property type="match status" value="1"/>
</dbReference>
<dbReference type="InterPro" id="IPR001223">
    <property type="entry name" value="Glyco_hydro18_cat"/>
</dbReference>
<dbReference type="Proteomes" id="UP001199795">
    <property type="component" value="Unassembled WGS sequence"/>
</dbReference>
<dbReference type="GO" id="GO:0008843">
    <property type="term" value="F:endochitinase activity"/>
    <property type="evidence" value="ECO:0007669"/>
    <property type="project" value="UniProtKB-EC"/>
</dbReference>
<dbReference type="InterPro" id="IPR029070">
    <property type="entry name" value="Chitinase_insertion_sf"/>
</dbReference>
<dbReference type="GO" id="GO:0005975">
    <property type="term" value="P:carbohydrate metabolic process"/>
    <property type="evidence" value="ECO:0007669"/>
    <property type="project" value="InterPro"/>
</dbReference>
<dbReference type="Gene3D" id="3.10.50.10">
    <property type="match status" value="1"/>
</dbReference>
<accession>A0AAE3JJP3</accession>
<keyword evidence="3" id="KW-0119">Carbohydrate metabolism</keyword>
<dbReference type="PANTHER" id="PTHR11177">
    <property type="entry name" value="CHITINASE"/>
    <property type="match status" value="1"/>
</dbReference>
<evidence type="ECO:0000256" key="4">
    <source>
        <dbReference type="SAM" id="SignalP"/>
    </source>
</evidence>
<dbReference type="SUPFAM" id="SSF51445">
    <property type="entry name" value="(Trans)glycosidases"/>
    <property type="match status" value="1"/>
</dbReference>
<feature type="domain" description="GH18" evidence="5">
    <location>
        <begin position="28"/>
        <end position="389"/>
    </location>
</feature>
<dbReference type="SMART" id="SM00636">
    <property type="entry name" value="Glyco_18"/>
    <property type="match status" value="1"/>
</dbReference>
<keyword evidence="4" id="KW-0732">Signal</keyword>
<dbReference type="PANTHER" id="PTHR11177:SF317">
    <property type="entry name" value="CHITINASE 12-RELATED"/>
    <property type="match status" value="1"/>
</dbReference>
<keyword evidence="3" id="KW-0624">Polysaccharide degradation</keyword>
<evidence type="ECO:0000256" key="1">
    <source>
        <dbReference type="ARBA" id="ARBA00000822"/>
    </source>
</evidence>
<dbReference type="EC" id="3.2.1.14" evidence="2"/>
<evidence type="ECO:0000259" key="5">
    <source>
        <dbReference type="PROSITE" id="PS51910"/>
    </source>
</evidence>
<dbReference type="InterPro" id="IPR050314">
    <property type="entry name" value="Glycosyl_Hydrlase_18"/>
</dbReference>
<dbReference type="PROSITE" id="PS51910">
    <property type="entry name" value="GH18_2"/>
    <property type="match status" value="1"/>
</dbReference>
<dbReference type="InterPro" id="IPR017853">
    <property type="entry name" value="GH"/>
</dbReference>